<dbReference type="eggNOG" id="KOG0817">
    <property type="taxonomic scope" value="Eukaryota"/>
</dbReference>
<dbReference type="InterPro" id="IPR014352">
    <property type="entry name" value="FERM/acyl-CoA-bd_prot_sf"/>
</dbReference>
<protein>
    <submittedName>
        <fullName evidence="4">Acyl-CoA-binding domain-containing protein 3</fullName>
    </submittedName>
</protein>
<keyword evidence="2" id="KW-0446">Lipid-binding</keyword>
<dbReference type="Gene3D" id="1.20.80.10">
    <property type="match status" value="1"/>
</dbReference>
<evidence type="ECO:0000259" key="3">
    <source>
        <dbReference type="Pfam" id="PF00887"/>
    </source>
</evidence>
<accession>A0A1D6H4R1</accession>
<dbReference type="SMR" id="A0A1D6H4R1"/>
<dbReference type="Pfam" id="PF00887">
    <property type="entry name" value="ACBP"/>
    <property type="match status" value="1"/>
</dbReference>
<dbReference type="ExpressionAtlas" id="A0A1D6H4R1">
    <property type="expression patterns" value="baseline and differential"/>
</dbReference>
<proteinExistence type="inferred from homology"/>
<dbReference type="PaxDb" id="4577-GRMZM2G060781_P01"/>
<dbReference type="PANTHER" id="PTHR23310">
    <property type="entry name" value="ACYL-COA-BINDING PROTEIN, ACBP"/>
    <property type="match status" value="1"/>
</dbReference>
<name>A0A1D6H4R1_MAIZE</name>
<gene>
    <name evidence="4" type="ORF">ZEAMMB73_Zm00001d015957</name>
</gene>
<evidence type="ECO:0000256" key="1">
    <source>
        <dbReference type="ARBA" id="ARBA00005567"/>
    </source>
</evidence>
<dbReference type="InterPro" id="IPR000582">
    <property type="entry name" value="Acyl-CoA-binding_protein"/>
</dbReference>
<evidence type="ECO:0000313" key="4">
    <source>
        <dbReference type="EMBL" id="AQK69810.1"/>
    </source>
</evidence>
<reference evidence="4" key="1">
    <citation type="submission" date="2015-12" db="EMBL/GenBank/DDBJ databases">
        <title>Update maize B73 reference genome by single molecule sequencing technologies.</title>
        <authorList>
            <consortium name="Maize Genome Sequencing Project"/>
            <person name="Ware D."/>
        </authorList>
    </citation>
    <scope>NUCLEOTIDE SEQUENCE</scope>
    <source>
        <tissue evidence="4">Seedling</tissue>
    </source>
</reference>
<sequence>MAEWRNESEVRWNKVMNQFDLFVSDLVAAQFLGRATTSAYGEASYDRNTYCFNEEPVFDKGPIFYEEPVIDLELSSFNNVAPFNCSTYCLSQVIDVMTSKIASFDEGPLFDRYVIDEWPMLDGELDCSTEPDEDRIPLKAARAMHPGAGLEENVQGLEVRLDELTALSQLNSDEHVQLQGLLKVAIDDPCYDSTQPLTLRLSSHAKWSAWQKLGSMHPEIALEKYINLLSQVIPRWLRSEIMDTKKYETKCYSVGFISRAATSDQQNYWESEDINSKRKDGRNMLLFWSTENVDRALEPYLMSNHNP</sequence>
<dbReference type="GO" id="GO:0000062">
    <property type="term" value="F:fatty-acyl-CoA binding"/>
    <property type="evidence" value="ECO:0007669"/>
    <property type="project" value="InterPro"/>
</dbReference>
<comment type="similarity">
    <text evidence="1">Belongs to the ACBP family.</text>
</comment>
<feature type="domain" description="ACB" evidence="3">
    <location>
        <begin position="167"/>
        <end position="229"/>
    </location>
</feature>
<dbReference type="InterPro" id="IPR035984">
    <property type="entry name" value="Acyl-CoA-binding_sf"/>
</dbReference>
<dbReference type="InParanoid" id="A0A1D6H4R1"/>
<dbReference type="SUPFAM" id="SSF47027">
    <property type="entry name" value="Acyl-CoA binding protein"/>
    <property type="match status" value="1"/>
</dbReference>
<organism evidence="4">
    <name type="scientific">Zea mays</name>
    <name type="common">Maize</name>
    <dbReference type="NCBI Taxonomy" id="4577"/>
    <lineage>
        <taxon>Eukaryota</taxon>
        <taxon>Viridiplantae</taxon>
        <taxon>Streptophyta</taxon>
        <taxon>Embryophyta</taxon>
        <taxon>Tracheophyta</taxon>
        <taxon>Spermatophyta</taxon>
        <taxon>Magnoliopsida</taxon>
        <taxon>Liliopsida</taxon>
        <taxon>Poales</taxon>
        <taxon>Poaceae</taxon>
        <taxon>PACMAD clade</taxon>
        <taxon>Panicoideae</taxon>
        <taxon>Andropogonodae</taxon>
        <taxon>Andropogoneae</taxon>
        <taxon>Tripsacinae</taxon>
        <taxon>Zea</taxon>
    </lineage>
</organism>
<dbReference type="AlphaFoldDB" id="A0A1D6H4R1"/>
<evidence type="ECO:0000256" key="2">
    <source>
        <dbReference type="ARBA" id="ARBA00023121"/>
    </source>
</evidence>
<dbReference type="STRING" id="4577.A0A1D6H4R1"/>
<dbReference type="EMBL" id="CM000781">
    <property type="protein sequence ID" value="AQK69810.1"/>
    <property type="molecule type" value="Genomic_DNA"/>
</dbReference>
<dbReference type="PANTHER" id="PTHR23310:SF105">
    <property type="entry name" value="ACYL-COA-BINDING DOMAIN-CONTAINING PROTEIN 5"/>
    <property type="match status" value="1"/>
</dbReference>